<dbReference type="Proteomes" id="UP000538929">
    <property type="component" value="Unassembled WGS sequence"/>
</dbReference>
<sequence length="145" mass="15309">MNASPGARLVILGVAESDAHAVANHLIGMQLREQGFVVVNLGVCTPLSEFADALDLHPRAEAVLIGSLNGHAYQDLKGLPALRAAGRLGRPVIVGGNISVGSRKSSSDRRRLLDLGVDHILTDASRIVLLLDMLRATKVAEPQHG</sequence>
<dbReference type="SUPFAM" id="SSF52242">
    <property type="entry name" value="Cobalamin (vitamin B12)-binding domain"/>
    <property type="match status" value="1"/>
</dbReference>
<accession>A0A7W3TBH9</accession>
<organism evidence="2 3">
    <name type="scientific">Streptomyces alkaliphilus</name>
    <dbReference type="NCBI Taxonomy" id="1472722"/>
    <lineage>
        <taxon>Bacteria</taxon>
        <taxon>Bacillati</taxon>
        <taxon>Actinomycetota</taxon>
        <taxon>Actinomycetes</taxon>
        <taxon>Kitasatosporales</taxon>
        <taxon>Streptomycetaceae</taxon>
        <taxon>Streptomyces</taxon>
    </lineage>
</organism>
<dbReference type="PROSITE" id="PS51332">
    <property type="entry name" value="B12_BINDING"/>
    <property type="match status" value="1"/>
</dbReference>
<dbReference type="RefSeq" id="WP_182605359.1">
    <property type="nucleotide sequence ID" value="NZ_VKHT01000113.1"/>
</dbReference>
<keyword evidence="3" id="KW-1185">Reference proteome</keyword>
<proteinExistence type="predicted"/>
<dbReference type="GO" id="GO:0031419">
    <property type="term" value="F:cobalamin binding"/>
    <property type="evidence" value="ECO:0007669"/>
    <property type="project" value="InterPro"/>
</dbReference>
<evidence type="ECO:0000313" key="2">
    <source>
        <dbReference type="EMBL" id="MBB0243727.1"/>
    </source>
</evidence>
<dbReference type="Gene3D" id="3.40.50.280">
    <property type="entry name" value="Cobalamin-binding domain"/>
    <property type="match status" value="1"/>
</dbReference>
<dbReference type="EMBL" id="VKHT01000113">
    <property type="protein sequence ID" value="MBB0243727.1"/>
    <property type="molecule type" value="Genomic_DNA"/>
</dbReference>
<name>A0A7W3TBH9_9ACTN</name>
<dbReference type="GO" id="GO:0046872">
    <property type="term" value="F:metal ion binding"/>
    <property type="evidence" value="ECO:0007669"/>
    <property type="project" value="InterPro"/>
</dbReference>
<protein>
    <submittedName>
        <fullName evidence="2">Methylaspartate mutase</fullName>
    </submittedName>
</protein>
<reference evidence="3" key="1">
    <citation type="submission" date="2019-10" db="EMBL/GenBank/DDBJ databases">
        <title>Streptomyces sp. nov., a novel actinobacterium isolated from alkaline environment.</title>
        <authorList>
            <person name="Golinska P."/>
        </authorList>
    </citation>
    <scope>NUCLEOTIDE SEQUENCE [LARGE SCALE GENOMIC DNA]</scope>
    <source>
        <strain evidence="3">DSM 42118</strain>
    </source>
</reference>
<gene>
    <name evidence="2" type="ORF">FNQ90_06285</name>
</gene>
<dbReference type="Pfam" id="PF02310">
    <property type="entry name" value="B12-binding"/>
    <property type="match status" value="1"/>
</dbReference>
<dbReference type="InterPro" id="IPR036724">
    <property type="entry name" value="Cobalamin-bd_sf"/>
</dbReference>
<evidence type="ECO:0000313" key="3">
    <source>
        <dbReference type="Proteomes" id="UP000538929"/>
    </source>
</evidence>
<dbReference type="AlphaFoldDB" id="A0A7W3TBH9"/>
<evidence type="ECO:0000259" key="1">
    <source>
        <dbReference type="PROSITE" id="PS51332"/>
    </source>
</evidence>
<comment type="caution">
    <text evidence="2">The sequence shown here is derived from an EMBL/GenBank/DDBJ whole genome shotgun (WGS) entry which is preliminary data.</text>
</comment>
<dbReference type="InterPro" id="IPR006158">
    <property type="entry name" value="Cobalamin-bd"/>
</dbReference>
<feature type="domain" description="B12-binding" evidence="1">
    <location>
        <begin position="7"/>
        <end position="144"/>
    </location>
</feature>